<protein>
    <submittedName>
        <fullName evidence="1">Uncharacterized protein</fullName>
    </submittedName>
</protein>
<dbReference type="EMBL" id="CM003098">
    <property type="protein sequence ID" value="KUI65353.1"/>
    <property type="molecule type" value="Genomic_DNA"/>
</dbReference>
<gene>
    <name evidence="1" type="ORF">VM1G_00768</name>
</gene>
<dbReference type="PANTHER" id="PTHR39697:SF2">
    <property type="entry name" value="CYANOVIRIN-N DOMAIN-CONTAINING PROTEIN"/>
    <property type="match status" value="1"/>
</dbReference>
<evidence type="ECO:0000313" key="1">
    <source>
        <dbReference type="EMBL" id="KUI65353.1"/>
    </source>
</evidence>
<dbReference type="PANTHER" id="PTHR39697">
    <property type="entry name" value="RICIN B LECTIN DOMAIN-CONTAINING PROTEIN-RELATED"/>
    <property type="match status" value="1"/>
</dbReference>
<sequence>METRSRSKLSDIAHGHASQIAVVVVQGINPGTALADFQSAVSGSGASGWDLLLDGESSEMTLEIRFKDKVDADLCIAQYRTGIFEHVVLKPTLLYDQWSPTFTSSTMGPVETPCSTTADSISETASTIDIGSCSDAVPWPGRTYKIRHRASRKLITLEEGRLQLQYLGNTNAVGGWNWVCAEQKGWLGFRSPVSATYMGHDKRGNIWSKWQHHESHESFCVRHHPAGGYIILVKHGDGRELWPIVANEEGKALIEKKNGDDQWLFEEV</sequence>
<dbReference type="SMR" id="A0A194VN10"/>
<dbReference type="OrthoDB" id="5289641at2759"/>
<reference evidence="1" key="1">
    <citation type="submission" date="2014-12" db="EMBL/GenBank/DDBJ databases">
        <title>Genome Sequence of Valsa Canker Pathogens Uncovers a Specific Adaption of Colonization on Woody Bark.</title>
        <authorList>
            <person name="Yin Z."/>
            <person name="Liu H."/>
            <person name="Gao X."/>
            <person name="Li Z."/>
            <person name="Song N."/>
            <person name="Ke X."/>
            <person name="Dai Q."/>
            <person name="Wu Y."/>
            <person name="Sun Y."/>
            <person name="Xu J.-R."/>
            <person name="Kang Z.K."/>
            <person name="Wang L."/>
            <person name="Huang L."/>
        </authorList>
    </citation>
    <scope>NUCLEOTIDE SEQUENCE [LARGE SCALE GENOMIC DNA]</scope>
    <source>
        <strain evidence="1">03-8</strain>
    </source>
</reference>
<evidence type="ECO:0000313" key="2">
    <source>
        <dbReference type="Proteomes" id="UP000078559"/>
    </source>
</evidence>
<accession>A0A194VN10</accession>
<dbReference type="AlphaFoldDB" id="A0A194VN10"/>
<keyword evidence="2" id="KW-1185">Reference proteome</keyword>
<proteinExistence type="predicted"/>
<organism evidence="1 2">
    <name type="scientific">Cytospora mali</name>
    <name type="common">Apple Valsa canker fungus</name>
    <name type="synonym">Valsa mali</name>
    <dbReference type="NCBI Taxonomy" id="578113"/>
    <lineage>
        <taxon>Eukaryota</taxon>
        <taxon>Fungi</taxon>
        <taxon>Dikarya</taxon>
        <taxon>Ascomycota</taxon>
        <taxon>Pezizomycotina</taxon>
        <taxon>Sordariomycetes</taxon>
        <taxon>Sordariomycetidae</taxon>
        <taxon>Diaporthales</taxon>
        <taxon>Cytosporaceae</taxon>
        <taxon>Cytospora</taxon>
    </lineage>
</organism>
<name>A0A194VN10_CYTMA</name>
<dbReference type="Proteomes" id="UP000078559">
    <property type="component" value="Chromosome 1"/>
</dbReference>